<reference evidence="3" key="1">
    <citation type="submission" date="2022-11" db="UniProtKB">
        <authorList>
            <consortium name="WormBaseParasite"/>
        </authorList>
    </citation>
    <scope>IDENTIFICATION</scope>
</reference>
<dbReference type="WBParaSite" id="nRc.2.0.1.t30654-RA">
    <property type="protein sequence ID" value="nRc.2.0.1.t30654-RA"/>
    <property type="gene ID" value="nRc.2.0.1.g30654"/>
</dbReference>
<dbReference type="Proteomes" id="UP000887565">
    <property type="component" value="Unplaced"/>
</dbReference>
<feature type="transmembrane region" description="Helical" evidence="1">
    <location>
        <begin position="16"/>
        <end position="35"/>
    </location>
</feature>
<proteinExistence type="predicted"/>
<sequence>MNDLLGGGGSKTIDRLLRLLGTIALMGWLGTNPLVCSKLILLIRSCNCAESSSTRFSTASIRSTLSKQLEQKNLNIALLSNLLKLGFSK</sequence>
<dbReference type="AlphaFoldDB" id="A0A915JXA2"/>
<keyword evidence="1" id="KW-1133">Transmembrane helix</keyword>
<name>A0A915JXA2_ROMCU</name>
<keyword evidence="2" id="KW-1185">Reference proteome</keyword>
<evidence type="ECO:0000313" key="3">
    <source>
        <dbReference type="WBParaSite" id="nRc.2.0.1.t30654-RA"/>
    </source>
</evidence>
<accession>A0A915JXA2</accession>
<keyword evidence="1" id="KW-0812">Transmembrane</keyword>
<organism evidence="2 3">
    <name type="scientific">Romanomermis culicivorax</name>
    <name type="common">Nematode worm</name>
    <dbReference type="NCBI Taxonomy" id="13658"/>
    <lineage>
        <taxon>Eukaryota</taxon>
        <taxon>Metazoa</taxon>
        <taxon>Ecdysozoa</taxon>
        <taxon>Nematoda</taxon>
        <taxon>Enoplea</taxon>
        <taxon>Dorylaimia</taxon>
        <taxon>Mermithida</taxon>
        <taxon>Mermithoidea</taxon>
        <taxon>Mermithidae</taxon>
        <taxon>Romanomermis</taxon>
    </lineage>
</organism>
<keyword evidence="1" id="KW-0472">Membrane</keyword>
<evidence type="ECO:0000256" key="1">
    <source>
        <dbReference type="SAM" id="Phobius"/>
    </source>
</evidence>
<evidence type="ECO:0000313" key="2">
    <source>
        <dbReference type="Proteomes" id="UP000887565"/>
    </source>
</evidence>
<protein>
    <submittedName>
        <fullName evidence="3">Uncharacterized protein</fullName>
    </submittedName>
</protein>